<dbReference type="AlphaFoldDB" id="A0A023G189"/>
<feature type="signal peptide" evidence="1">
    <location>
        <begin position="1"/>
        <end position="17"/>
    </location>
</feature>
<sequence length="89" mass="9368">HTLTVVLHLPLWRTSSGSSCGDSVDKCRISSGVTCAYSGEASDSRLCGRSVAHLRVHFITSVCLGCVARCCPDGLRLVLCDLCGAAERA</sequence>
<evidence type="ECO:0000256" key="1">
    <source>
        <dbReference type="SAM" id="SignalP"/>
    </source>
</evidence>
<protein>
    <submittedName>
        <fullName evidence="2">Putative secreted protein</fullName>
    </submittedName>
</protein>
<proteinExistence type="evidence at transcript level"/>
<evidence type="ECO:0000313" key="2">
    <source>
        <dbReference type="EMBL" id="JAC27494.1"/>
    </source>
</evidence>
<dbReference type="EMBL" id="GBBM01007924">
    <property type="protein sequence ID" value="JAC27494.1"/>
    <property type="molecule type" value="mRNA"/>
</dbReference>
<name>A0A023G189_AMBTT</name>
<accession>A0A023G189</accession>
<keyword evidence="1" id="KW-0732">Signal</keyword>
<organism evidence="2">
    <name type="scientific">Amblyomma triste</name>
    <name type="common">Neotropical tick</name>
    <dbReference type="NCBI Taxonomy" id="251400"/>
    <lineage>
        <taxon>Eukaryota</taxon>
        <taxon>Metazoa</taxon>
        <taxon>Ecdysozoa</taxon>
        <taxon>Arthropoda</taxon>
        <taxon>Chelicerata</taxon>
        <taxon>Arachnida</taxon>
        <taxon>Acari</taxon>
        <taxon>Parasitiformes</taxon>
        <taxon>Ixodida</taxon>
        <taxon>Ixodoidea</taxon>
        <taxon>Ixodidae</taxon>
        <taxon>Amblyomminae</taxon>
        <taxon>Amblyomma</taxon>
    </lineage>
</organism>
<reference evidence="2" key="1">
    <citation type="submission" date="2014-03" db="EMBL/GenBank/DDBJ databases">
        <title>The sialotranscriptome of Amblyomma triste, Amblyomma parvum and Amblyomma cajennense ticks, uncovered by 454-based RNA-seq.</title>
        <authorList>
            <person name="Garcia G.R."/>
            <person name="Gardinassi L.G."/>
            <person name="Ribeiro J.M."/>
            <person name="Anatriello E."/>
            <person name="Ferreira B.R."/>
            <person name="Moreira H.N."/>
            <person name="Mafra C."/>
            <person name="Olegario M.M."/>
            <person name="Szabo P.J."/>
            <person name="Miranda-Santos I.K."/>
            <person name="Maruyama S.R."/>
        </authorList>
    </citation>
    <scope>NUCLEOTIDE SEQUENCE</scope>
    <source>
        <strain evidence="2">Mato Grasso do Sul</strain>
        <tissue evidence="2">Salivary glands</tissue>
    </source>
</reference>
<feature type="non-terminal residue" evidence="2">
    <location>
        <position position="1"/>
    </location>
</feature>
<feature type="chain" id="PRO_5001515962" evidence="1">
    <location>
        <begin position="18"/>
        <end position="89"/>
    </location>
</feature>